<protein>
    <submittedName>
        <fullName evidence="2 3">Transcriptional regulator</fullName>
    </submittedName>
</protein>
<reference evidence="2 5" key="2">
    <citation type="journal article" date="2018" name="Nat. Biotechnol.">
        <title>A standardized bacterial taxonomy based on genome phylogeny substantially revises the tree of life.</title>
        <authorList>
            <person name="Parks D.H."/>
            <person name="Chuvochina M."/>
            <person name="Waite D.W."/>
            <person name="Rinke C."/>
            <person name="Skarshewski A."/>
            <person name="Chaumeil P.A."/>
            <person name="Hugenholtz P."/>
        </authorList>
    </citation>
    <scope>NUCLEOTIDE SEQUENCE [LARGE SCALE GENOMIC DNA]</scope>
    <source>
        <strain evidence="2">UBA11264</strain>
    </source>
</reference>
<gene>
    <name evidence="3" type="ORF">CR62_09080</name>
    <name evidence="2" type="ORF">DHV72_00400</name>
</gene>
<reference evidence="3 4" key="1">
    <citation type="submission" date="2014-03" db="EMBL/GenBank/DDBJ databases">
        <title>Draft genome sequence of the Serratia grimesii strain a2.</title>
        <authorList>
            <person name="Toymentseva A."/>
            <person name="Kazakov S."/>
            <person name="Giliazeva A."/>
            <person name="Ismagilova R."/>
            <person name="Shah R."/>
            <person name="Sharipova M."/>
            <person name="Khaitlina S."/>
            <person name="Mardanova A."/>
        </authorList>
    </citation>
    <scope>NUCLEOTIDE SEQUENCE [LARGE SCALE GENOMIC DNA]</scope>
    <source>
        <strain evidence="3 4">A2</strain>
    </source>
</reference>
<proteinExistence type="predicted"/>
<sequence length="204" mass="23051">MKTTNAQRKVNIIKNIEYLMRTRGETKASFSNRTGLTRTTIYKILDGKVNNVQQATVNRISDFFGVSCEEIEDYDLEKLELLNETLSTEGNKNPSAIPVIPQSRFLAVAGKKIGQLVTEFPLTYFFGDESNMVAMKIETEIKGSFIPGEVIIIKRPPVLVCNSPLLYHSGKNGFFVINDKEESSMEKNHQDTVQFLGYIFGERL</sequence>
<feature type="domain" description="HTH cro/C1-type" evidence="1">
    <location>
        <begin position="16"/>
        <end position="71"/>
    </location>
</feature>
<dbReference type="GO" id="GO:0003677">
    <property type="term" value="F:DNA binding"/>
    <property type="evidence" value="ECO:0007669"/>
    <property type="project" value="InterPro"/>
</dbReference>
<comment type="caution">
    <text evidence="2">The sequence shown here is derived from an EMBL/GenBank/DDBJ whole genome shotgun (WGS) entry which is preliminary data.</text>
</comment>
<dbReference type="GeneID" id="75283893"/>
<evidence type="ECO:0000313" key="2">
    <source>
        <dbReference type="EMBL" id="HCJ98478.1"/>
    </source>
</evidence>
<dbReference type="Proteomes" id="UP000262210">
    <property type="component" value="Unassembled WGS sequence"/>
</dbReference>
<dbReference type="PROSITE" id="PS50943">
    <property type="entry name" value="HTH_CROC1"/>
    <property type="match status" value="1"/>
</dbReference>
<dbReference type="RefSeq" id="WP_037416674.1">
    <property type="nucleotide sequence ID" value="NZ_CAMIQM010000004.1"/>
</dbReference>
<dbReference type="Proteomes" id="UP000028721">
    <property type="component" value="Unassembled WGS sequence"/>
</dbReference>
<evidence type="ECO:0000313" key="5">
    <source>
        <dbReference type="Proteomes" id="UP000262210"/>
    </source>
</evidence>
<evidence type="ECO:0000313" key="3">
    <source>
        <dbReference type="EMBL" id="KFB90114.1"/>
    </source>
</evidence>
<keyword evidence="4" id="KW-1185">Reference proteome</keyword>
<name>A0A7G2JSU2_9GAMM</name>
<organism evidence="2 5">
    <name type="scientific">Serratia grimesii</name>
    <dbReference type="NCBI Taxonomy" id="82995"/>
    <lineage>
        <taxon>Bacteria</taxon>
        <taxon>Pseudomonadati</taxon>
        <taxon>Pseudomonadota</taxon>
        <taxon>Gammaproteobacteria</taxon>
        <taxon>Enterobacterales</taxon>
        <taxon>Yersiniaceae</taxon>
        <taxon>Serratia</taxon>
    </lineage>
</organism>
<accession>A0A7G2JSU2</accession>
<dbReference type="Pfam" id="PF13443">
    <property type="entry name" value="HTH_26"/>
    <property type="match status" value="1"/>
</dbReference>
<evidence type="ECO:0000313" key="4">
    <source>
        <dbReference type="Proteomes" id="UP000028721"/>
    </source>
</evidence>
<dbReference type="SUPFAM" id="SSF47413">
    <property type="entry name" value="lambda repressor-like DNA-binding domains"/>
    <property type="match status" value="1"/>
</dbReference>
<dbReference type="InterPro" id="IPR001387">
    <property type="entry name" value="Cro/C1-type_HTH"/>
</dbReference>
<dbReference type="EMBL" id="DPSM01000001">
    <property type="protein sequence ID" value="HCJ98478.1"/>
    <property type="molecule type" value="Genomic_DNA"/>
</dbReference>
<dbReference type="EMBL" id="JGVP01000002">
    <property type="protein sequence ID" value="KFB90114.1"/>
    <property type="molecule type" value="Genomic_DNA"/>
</dbReference>
<evidence type="ECO:0000259" key="1">
    <source>
        <dbReference type="PROSITE" id="PS50943"/>
    </source>
</evidence>
<dbReference type="AlphaFoldDB" id="A0A7G2JSU2"/>
<dbReference type="Gene3D" id="1.10.260.40">
    <property type="entry name" value="lambda repressor-like DNA-binding domains"/>
    <property type="match status" value="1"/>
</dbReference>
<dbReference type="InterPro" id="IPR010982">
    <property type="entry name" value="Lambda_DNA-bd_dom_sf"/>
</dbReference>
<dbReference type="SMART" id="SM00530">
    <property type="entry name" value="HTH_XRE"/>
    <property type="match status" value="1"/>
</dbReference>